<evidence type="ECO:0000313" key="1">
    <source>
        <dbReference type="EMBL" id="TGZ51257.1"/>
    </source>
</evidence>
<keyword evidence="2" id="KW-1185">Reference proteome</keyword>
<protein>
    <submittedName>
        <fullName evidence="1">Uncharacterized protein</fullName>
    </submittedName>
</protein>
<proteinExistence type="predicted"/>
<dbReference type="Proteomes" id="UP000310200">
    <property type="component" value="Unassembled WGS sequence"/>
</dbReference>
<dbReference type="AlphaFoldDB" id="A0A4S2KTB0"/>
<name>A0A4S2KTB0_9HYME</name>
<comment type="caution">
    <text evidence="1">The sequence shown here is derived from an EMBL/GenBank/DDBJ whole genome shotgun (WGS) entry which is preliminary data.</text>
</comment>
<sequence>MIRYLTSGVLRRIILFLQRSYDSTFFANKAADCQSILP</sequence>
<gene>
    <name evidence="1" type="ORF">DBV15_03144</name>
</gene>
<evidence type="ECO:0000313" key="2">
    <source>
        <dbReference type="Proteomes" id="UP000310200"/>
    </source>
</evidence>
<accession>A0A4S2KTB0</accession>
<organism evidence="1 2">
    <name type="scientific">Temnothorax longispinosus</name>
    <dbReference type="NCBI Taxonomy" id="300112"/>
    <lineage>
        <taxon>Eukaryota</taxon>
        <taxon>Metazoa</taxon>
        <taxon>Ecdysozoa</taxon>
        <taxon>Arthropoda</taxon>
        <taxon>Hexapoda</taxon>
        <taxon>Insecta</taxon>
        <taxon>Pterygota</taxon>
        <taxon>Neoptera</taxon>
        <taxon>Endopterygota</taxon>
        <taxon>Hymenoptera</taxon>
        <taxon>Apocrita</taxon>
        <taxon>Aculeata</taxon>
        <taxon>Formicoidea</taxon>
        <taxon>Formicidae</taxon>
        <taxon>Myrmicinae</taxon>
        <taxon>Temnothorax</taxon>
    </lineage>
</organism>
<dbReference type="EMBL" id="QBLH01001744">
    <property type="protein sequence ID" value="TGZ51257.1"/>
    <property type="molecule type" value="Genomic_DNA"/>
</dbReference>
<reference evidence="1 2" key="1">
    <citation type="journal article" date="2019" name="Philos. Trans. R. Soc. Lond., B, Biol. Sci.">
        <title>Ant behaviour and brain gene expression of defending hosts depend on the ecological success of the intruding social parasite.</title>
        <authorList>
            <person name="Kaur R."/>
            <person name="Stoldt M."/>
            <person name="Jongepier E."/>
            <person name="Feldmeyer B."/>
            <person name="Menzel F."/>
            <person name="Bornberg-Bauer E."/>
            <person name="Foitzik S."/>
        </authorList>
    </citation>
    <scope>NUCLEOTIDE SEQUENCE [LARGE SCALE GENOMIC DNA]</scope>
    <source>
        <tissue evidence="1">Whole body</tissue>
    </source>
</reference>